<evidence type="ECO:0008006" key="4">
    <source>
        <dbReference type="Google" id="ProtNLM"/>
    </source>
</evidence>
<dbReference type="KEGG" id="raq:Rahaq2_1869"/>
<dbReference type="Pfam" id="PF16083">
    <property type="entry name" value="Phage_holin_3_3"/>
    <property type="match status" value="1"/>
</dbReference>
<dbReference type="EMBL" id="CP003244">
    <property type="protein sequence ID" value="AEX51735.1"/>
    <property type="molecule type" value="Genomic_DNA"/>
</dbReference>
<dbReference type="AlphaFoldDB" id="H2IVE8"/>
<accession>H2IVE8</accession>
<evidence type="ECO:0000313" key="2">
    <source>
        <dbReference type="EMBL" id="AEX51735.1"/>
    </source>
</evidence>
<protein>
    <recommendedName>
        <fullName evidence="4">Holin</fullName>
    </recommendedName>
</protein>
<sequence>MEVLLPWREQFVHKYHAWLLIILFGAWGGVVKHIIDVKAGKTKSKILNIIAQVIISAFAGTLSGLFFDDLGSSFHIALGVAGISGAMGIDAIHFYWRRFTGTKDG</sequence>
<evidence type="ECO:0000313" key="3">
    <source>
        <dbReference type="Proteomes" id="UP000009010"/>
    </source>
</evidence>
<name>H2IVE8_RAHAC</name>
<keyword evidence="1" id="KW-1133">Transmembrane helix</keyword>
<feature type="transmembrane region" description="Helical" evidence="1">
    <location>
        <begin position="73"/>
        <end position="96"/>
    </location>
</feature>
<reference evidence="2 3" key="1">
    <citation type="journal article" date="2012" name="J. Bacteriol.">
        <title>Complete Genome Sequence of Rahnella aquatilis CIP 78.65.</title>
        <authorList>
            <person name="Martinez R.J."/>
            <person name="Bruce D."/>
            <person name="Detter C."/>
            <person name="Goodwin L.A."/>
            <person name="Han J."/>
            <person name="Han C.S."/>
            <person name="Held B."/>
            <person name="Land M.L."/>
            <person name="Mikhailova N."/>
            <person name="Nolan M."/>
            <person name="Pennacchio L."/>
            <person name="Pitluck S."/>
            <person name="Tapia R."/>
            <person name="Woyke T."/>
            <person name="Sobecky P.A."/>
        </authorList>
    </citation>
    <scope>NUCLEOTIDE SEQUENCE [LARGE SCALE GENOMIC DNA]</scope>
    <source>
        <strain evidence="3">ATCC 33071 / DSM 4594 / JCM 1683 / NBRC 105701 / NCIMB 13365 / CIP 78.65</strain>
    </source>
</reference>
<dbReference type="HOGENOM" id="CLU_156455_0_0_6"/>
<feature type="transmembrane region" description="Helical" evidence="1">
    <location>
        <begin position="15"/>
        <end position="35"/>
    </location>
</feature>
<organism evidence="2 3">
    <name type="scientific">Rahnella aquatilis (strain ATCC 33071 / DSM 4594 / JCM 1683 / NBRC 105701 / NCIMB 13365 / CIP 78.65)</name>
    <dbReference type="NCBI Taxonomy" id="745277"/>
    <lineage>
        <taxon>Bacteria</taxon>
        <taxon>Pseudomonadati</taxon>
        <taxon>Pseudomonadota</taxon>
        <taxon>Gammaproteobacteria</taxon>
        <taxon>Enterobacterales</taxon>
        <taxon>Yersiniaceae</taxon>
        <taxon>Rahnella</taxon>
    </lineage>
</organism>
<feature type="transmembrane region" description="Helical" evidence="1">
    <location>
        <begin position="47"/>
        <end position="67"/>
    </location>
</feature>
<evidence type="ECO:0000256" key="1">
    <source>
        <dbReference type="SAM" id="Phobius"/>
    </source>
</evidence>
<keyword evidence="1" id="KW-0812">Transmembrane</keyword>
<dbReference type="STRING" id="745277.Rahaq2_1869"/>
<keyword evidence="3" id="KW-1185">Reference proteome</keyword>
<proteinExistence type="predicted"/>
<dbReference type="InterPro" id="IPR032126">
    <property type="entry name" value="LydA_holin"/>
</dbReference>
<keyword evidence="1" id="KW-0472">Membrane</keyword>
<dbReference type="Proteomes" id="UP000009010">
    <property type="component" value="Chromosome"/>
</dbReference>
<gene>
    <name evidence="2" type="ordered locus">Rahaq2_1869</name>
</gene>
<reference evidence="3" key="2">
    <citation type="submission" date="2012-01" db="EMBL/GenBank/DDBJ databases">
        <title>Complete sequence of chromosome of Rahnella aquatilis CIP 78.65.</title>
        <authorList>
            <person name="Lucas S."/>
            <person name="Han J."/>
            <person name="Lapidus A."/>
            <person name="Cheng J.-F."/>
            <person name="Goodwin L."/>
            <person name="Pitluck S."/>
            <person name="Peters L."/>
            <person name="Ovchinnikova G."/>
            <person name="Held B."/>
            <person name="Detter J.C."/>
            <person name="Han C."/>
            <person name="Tapia R."/>
            <person name="Land M."/>
            <person name="Hauser L."/>
            <person name="Kyrpides N."/>
            <person name="Ivanova N."/>
            <person name="Pagani I."/>
            <person name="Sobecky P."/>
            <person name="Martinez R."/>
            <person name="Woyke T."/>
        </authorList>
    </citation>
    <scope>NUCLEOTIDE SEQUENCE [LARGE SCALE GENOMIC DNA]</scope>
    <source>
        <strain evidence="3">ATCC 33071 / DSM 4594 / JCM 1683 / NBRC 105701 / NCIMB 13365 / CIP 78.65</strain>
    </source>
</reference>